<dbReference type="Gene3D" id="1.25.40.10">
    <property type="entry name" value="Tetratricopeptide repeat domain"/>
    <property type="match status" value="1"/>
</dbReference>
<gene>
    <name evidence="2" type="ORF">Pla175_30350</name>
</gene>
<dbReference type="RefSeq" id="WP_197526857.1">
    <property type="nucleotide sequence ID" value="NZ_CP036291.1"/>
</dbReference>
<evidence type="ECO:0000313" key="2">
    <source>
        <dbReference type="EMBL" id="QDU89642.1"/>
    </source>
</evidence>
<dbReference type="EMBL" id="CP036291">
    <property type="protein sequence ID" value="QDU89642.1"/>
    <property type="molecule type" value="Genomic_DNA"/>
</dbReference>
<protein>
    <recommendedName>
        <fullName evidence="1">DUF7309 domain-containing protein</fullName>
    </recommendedName>
</protein>
<dbReference type="AlphaFoldDB" id="A0A518DDZ0"/>
<dbReference type="Pfam" id="PF14559">
    <property type="entry name" value="TPR_19"/>
    <property type="match status" value="1"/>
</dbReference>
<keyword evidence="3" id="KW-1185">Reference proteome</keyword>
<dbReference type="Pfam" id="PF23988">
    <property type="entry name" value="DUF7309"/>
    <property type="match status" value="1"/>
</dbReference>
<organism evidence="2 3">
    <name type="scientific">Pirellulimonas nuda</name>
    <dbReference type="NCBI Taxonomy" id="2528009"/>
    <lineage>
        <taxon>Bacteria</taxon>
        <taxon>Pseudomonadati</taxon>
        <taxon>Planctomycetota</taxon>
        <taxon>Planctomycetia</taxon>
        <taxon>Pirellulales</taxon>
        <taxon>Lacipirellulaceae</taxon>
        <taxon>Pirellulimonas</taxon>
    </lineage>
</organism>
<feature type="domain" description="DUF7309" evidence="1">
    <location>
        <begin position="162"/>
        <end position="291"/>
    </location>
</feature>
<dbReference type="InterPro" id="IPR011990">
    <property type="entry name" value="TPR-like_helical_dom_sf"/>
</dbReference>
<dbReference type="Proteomes" id="UP000317429">
    <property type="component" value="Chromosome"/>
</dbReference>
<proteinExistence type="predicted"/>
<dbReference type="InterPro" id="IPR055733">
    <property type="entry name" value="DUF7309"/>
</dbReference>
<sequence>MDGQTLEAFLALPVHPRETWQGGVARLADWLDAPPEEAPGQMGLIVWQSVPSGLVHAKPILPDADGGLEEFFETMLELSDVYKPPCRPARIECNDPSLAEELSRRLDGSGTAVRCLATMGEWNAVVREMADHLRSSLPPSPPSLPSLREAGCSDEQVREFAASAAEFYRAAPWRLLDDTDLIQIETPKPPRLMKQAVVLGAAAQSYGLGLYRDEEDHYALMAQRTDPRRMSLFSMLYESPADVASADPALWQELGLTPETGEAFPDAVFFAPDGMRRPTPREVDCLTIVLRGIAQTSEEELDAGRWTKWVRVSGKRRKCVLSIPNLLNPPDRAEWLRRGKTPDRRSHEIHFRQVQEFIESVGQGMDVDALNAAIHAQFSGRRPDDYVLPRNTPAERAEALYQDALGSFGRRRVLLAREAFAEDPSHVEAGILIAESTWGVEERIERFRLAKQAAADALGGAMQELAGRFWGFHETRPYMRSCQGLAEAFADAGRPDEAIAQHREMLRLNPDDNQGVRYAVVPLLLGLGRDAEASEVLDQYPEESALWLHSRALVEFRRSGGSARASKAIRAAFKSNAHLKQLLELEQPPLFPDSYAPGSPEEAAVCIEQLRGVWEDTRGFPEWMAKEYYAWERDRADLKRGQKRRVKKKAQRTWRLKE</sequence>
<reference evidence="2 3" key="1">
    <citation type="submission" date="2019-02" db="EMBL/GenBank/DDBJ databases">
        <title>Deep-cultivation of Planctomycetes and their phenomic and genomic characterization uncovers novel biology.</title>
        <authorList>
            <person name="Wiegand S."/>
            <person name="Jogler M."/>
            <person name="Boedeker C."/>
            <person name="Pinto D."/>
            <person name="Vollmers J."/>
            <person name="Rivas-Marin E."/>
            <person name="Kohn T."/>
            <person name="Peeters S.H."/>
            <person name="Heuer A."/>
            <person name="Rast P."/>
            <person name="Oberbeckmann S."/>
            <person name="Bunk B."/>
            <person name="Jeske O."/>
            <person name="Meyerdierks A."/>
            <person name="Storesund J.E."/>
            <person name="Kallscheuer N."/>
            <person name="Luecker S."/>
            <person name="Lage O.M."/>
            <person name="Pohl T."/>
            <person name="Merkel B.J."/>
            <person name="Hornburger P."/>
            <person name="Mueller R.-W."/>
            <person name="Bruemmer F."/>
            <person name="Labrenz M."/>
            <person name="Spormann A.M."/>
            <person name="Op den Camp H."/>
            <person name="Overmann J."/>
            <person name="Amann R."/>
            <person name="Jetten M.S.M."/>
            <person name="Mascher T."/>
            <person name="Medema M.H."/>
            <person name="Devos D.P."/>
            <person name="Kaster A.-K."/>
            <person name="Ovreas L."/>
            <person name="Rohde M."/>
            <person name="Galperin M.Y."/>
            <person name="Jogler C."/>
        </authorList>
    </citation>
    <scope>NUCLEOTIDE SEQUENCE [LARGE SCALE GENOMIC DNA]</scope>
    <source>
        <strain evidence="2 3">Pla175</strain>
    </source>
</reference>
<evidence type="ECO:0000313" key="3">
    <source>
        <dbReference type="Proteomes" id="UP000317429"/>
    </source>
</evidence>
<evidence type="ECO:0000259" key="1">
    <source>
        <dbReference type="Pfam" id="PF23988"/>
    </source>
</evidence>
<name>A0A518DDZ0_9BACT</name>
<dbReference type="SUPFAM" id="SSF48452">
    <property type="entry name" value="TPR-like"/>
    <property type="match status" value="1"/>
</dbReference>
<accession>A0A518DDZ0</accession>
<dbReference type="KEGG" id="pnd:Pla175_30350"/>